<keyword evidence="2" id="KW-0806">Transcription termination</keyword>
<keyword evidence="5" id="KW-1185">Reference proteome</keyword>
<name>A0AAV6XXA2_9LAMI</name>
<proteinExistence type="inferred from homology"/>
<evidence type="ECO:0000256" key="3">
    <source>
        <dbReference type="ARBA" id="ARBA00022946"/>
    </source>
</evidence>
<reference evidence="4" key="1">
    <citation type="submission" date="2019-10" db="EMBL/GenBank/DDBJ databases">
        <authorList>
            <person name="Zhang R."/>
            <person name="Pan Y."/>
            <person name="Wang J."/>
            <person name="Ma R."/>
            <person name="Yu S."/>
        </authorList>
    </citation>
    <scope>NUCLEOTIDE SEQUENCE</scope>
    <source>
        <strain evidence="4">LA-IB0</strain>
        <tissue evidence="4">Leaf</tissue>
    </source>
</reference>
<comment type="similarity">
    <text evidence="1">Belongs to the mTERF family.</text>
</comment>
<dbReference type="GO" id="GO:0006353">
    <property type="term" value="P:DNA-templated transcription termination"/>
    <property type="evidence" value="ECO:0007669"/>
    <property type="project" value="UniProtKB-KW"/>
</dbReference>
<keyword evidence="2" id="KW-0804">Transcription</keyword>
<dbReference type="InterPro" id="IPR038538">
    <property type="entry name" value="MTERF_sf"/>
</dbReference>
<dbReference type="EMBL" id="WHWC01000002">
    <property type="protein sequence ID" value="KAG8387581.1"/>
    <property type="molecule type" value="Genomic_DNA"/>
</dbReference>
<gene>
    <name evidence="4" type="ORF">BUALT_Bualt02G0036200</name>
</gene>
<protein>
    <recommendedName>
        <fullName evidence="6">Mitochondrial transcription termination factor</fullName>
    </recommendedName>
</protein>
<organism evidence="4 5">
    <name type="scientific">Buddleja alternifolia</name>
    <dbReference type="NCBI Taxonomy" id="168488"/>
    <lineage>
        <taxon>Eukaryota</taxon>
        <taxon>Viridiplantae</taxon>
        <taxon>Streptophyta</taxon>
        <taxon>Embryophyta</taxon>
        <taxon>Tracheophyta</taxon>
        <taxon>Spermatophyta</taxon>
        <taxon>Magnoliopsida</taxon>
        <taxon>eudicotyledons</taxon>
        <taxon>Gunneridae</taxon>
        <taxon>Pentapetalae</taxon>
        <taxon>asterids</taxon>
        <taxon>lamiids</taxon>
        <taxon>Lamiales</taxon>
        <taxon>Scrophulariaceae</taxon>
        <taxon>Buddlejeae</taxon>
        <taxon>Buddleja</taxon>
    </lineage>
</organism>
<dbReference type="Pfam" id="PF02536">
    <property type="entry name" value="mTERF"/>
    <property type="match status" value="2"/>
</dbReference>
<dbReference type="GO" id="GO:0003676">
    <property type="term" value="F:nucleic acid binding"/>
    <property type="evidence" value="ECO:0007669"/>
    <property type="project" value="InterPro"/>
</dbReference>
<dbReference type="InterPro" id="IPR003690">
    <property type="entry name" value="MTERF"/>
</dbReference>
<dbReference type="PANTHER" id="PTHR13068:SF166">
    <property type="entry name" value="TRANSCRIPTION TERMINATION FACTOR MTERF15, MITOCHONDRIAL-LIKE"/>
    <property type="match status" value="1"/>
</dbReference>
<dbReference type="Gene3D" id="1.25.70.10">
    <property type="entry name" value="Transcription termination factor 3, mitochondrial"/>
    <property type="match status" value="1"/>
</dbReference>
<evidence type="ECO:0000313" key="4">
    <source>
        <dbReference type="EMBL" id="KAG8387581.1"/>
    </source>
</evidence>
<evidence type="ECO:0008006" key="6">
    <source>
        <dbReference type="Google" id="ProtNLM"/>
    </source>
</evidence>
<comment type="caution">
    <text evidence="4">The sequence shown here is derived from an EMBL/GenBank/DDBJ whole genome shotgun (WGS) entry which is preliminary data.</text>
</comment>
<accession>A0AAV6XXA2</accession>
<sequence length="259" mass="30012">MPKILASGKDILGTNLNTQIIPCFHFLKSFFSTNEDLMYCIRLYPSILSIDYRSTLAANIETLRDVGLPERNIIYMVRRNPRVMLVQPRTFGEAVAKVLDIGFNPLETNFVKGIWAIRNSKLGWKEKMEVYKRWGLSEDDVLATFRTYPWCMITSAHKIMRVFEFFVNEMGCSSSIVMRAPPLVSLNLEKTIVPRCAVYQVLRSKGLMKKDIGLTKLLMCTKKMFLKKYVEIYEEEAPELLKLYQEKSGLSNQVDYNFE</sequence>
<evidence type="ECO:0000313" key="5">
    <source>
        <dbReference type="Proteomes" id="UP000826271"/>
    </source>
</evidence>
<keyword evidence="3" id="KW-0809">Transit peptide</keyword>
<evidence type="ECO:0000256" key="1">
    <source>
        <dbReference type="ARBA" id="ARBA00007692"/>
    </source>
</evidence>
<dbReference type="SMART" id="SM00733">
    <property type="entry name" value="Mterf"/>
    <property type="match status" value="4"/>
</dbReference>
<dbReference type="Proteomes" id="UP000826271">
    <property type="component" value="Unassembled WGS sequence"/>
</dbReference>
<dbReference type="FunFam" id="1.25.70.10:FF:000001">
    <property type="entry name" value="Mitochondrial transcription termination factor-like"/>
    <property type="match status" value="1"/>
</dbReference>
<dbReference type="PANTHER" id="PTHR13068">
    <property type="entry name" value="CGI-12 PROTEIN-RELATED"/>
    <property type="match status" value="1"/>
</dbReference>
<evidence type="ECO:0000256" key="2">
    <source>
        <dbReference type="ARBA" id="ARBA00022472"/>
    </source>
</evidence>
<dbReference type="AlphaFoldDB" id="A0AAV6XXA2"/>
<keyword evidence="2" id="KW-0805">Transcription regulation</keyword>